<dbReference type="AlphaFoldDB" id="W9XIT9"/>
<protein>
    <submittedName>
        <fullName evidence="1">Uncharacterized protein</fullName>
    </submittedName>
</protein>
<evidence type="ECO:0000313" key="2">
    <source>
        <dbReference type="Proteomes" id="UP000019478"/>
    </source>
</evidence>
<comment type="caution">
    <text evidence="1">The sequence shown here is derived from an EMBL/GenBank/DDBJ whole genome shotgun (WGS) entry which is preliminary data.</text>
</comment>
<dbReference type="RefSeq" id="XP_007738713.1">
    <property type="nucleotide sequence ID" value="XM_007740523.1"/>
</dbReference>
<name>W9XIT9_9EURO</name>
<accession>W9XIT9</accession>
<proteinExistence type="predicted"/>
<reference evidence="1 2" key="1">
    <citation type="submission" date="2013-03" db="EMBL/GenBank/DDBJ databases">
        <title>The Genome Sequence of Capronia epimyces CBS 606.96.</title>
        <authorList>
            <consortium name="The Broad Institute Genomics Platform"/>
            <person name="Cuomo C."/>
            <person name="de Hoog S."/>
            <person name="Gorbushina A."/>
            <person name="Walker B."/>
            <person name="Young S.K."/>
            <person name="Zeng Q."/>
            <person name="Gargeya S."/>
            <person name="Fitzgerald M."/>
            <person name="Haas B."/>
            <person name="Abouelleil A."/>
            <person name="Allen A.W."/>
            <person name="Alvarado L."/>
            <person name="Arachchi H.M."/>
            <person name="Berlin A.M."/>
            <person name="Chapman S.B."/>
            <person name="Gainer-Dewar J."/>
            <person name="Goldberg J."/>
            <person name="Griggs A."/>
            <person name="Gujja S."/>
            <person name="Hansen M."/>
            <person name="Howarth C."/>
            <person name="Imamovic A."/>
            <person name="Ireland A."/>
            <person name="Larimer J."/>
            <person name="McCowan C."/>
            <person name="Murphy C."/>
            <person name="Pearson M."/>
            <person name="Poon T.W."/>
            <person name="Priest M."/>
            <person name="Roberts A."/>
            <person name="Saif S."/>
            <person name="Shea T."/>
            <person name="Sisk P."/>
            <person name="Sykes S."/>
            <person name="Wortman J."/>
            <person name="Nusbaum C."/>
            <person name="Birren B."/>
        </authorList>
    </citation>
    <scope>NUCLEOTIDE SEQUENCE [LARGE SCALE GENOMIC DNA]</scope>
    <source>
        <strain evidence="1 2">CBS 606.96</strain>
    </source>
</reference>
<gene>
    <name evidence="1" type="ORF">A1O3_10433</name>
</gene>
<evidence type="ECO:0000313" key="1">
    <source>
        <dbReference type="EMBL" id="EXJ77275.1"/>
    </source>
</evidence>
<dbReference type="Proteomes" id="UP000019478">
    <property type="component" value="Unassembled WGS sequence"/>
</dbReference>
<dbReference type="GeneID" id="19174513"/>
<dbReference type="EMBL" id="AMGY01000011">
    <property type="protein sequence ID" value="EXJ77275.1"/>
    <property type="molecule type" value="Genomic_DNA"/>
</dbReference>
<dbReference type="HOGENOM" id="CLU_2830976_0_0_1"/>
<sequence>MATVDDGAFDVDSAEEGDVDKAMLGDYEWAWAQDGRTWVQTLADSACSGISRIGGGSEGRRIYPPW</sequence>
<organism evidence="1 2">
    <name type="scientific">Capronia epimyces CBS 606.96</name>
    <dbReference type="NCBI Taxonomy" id="1182542"/>
    <lineage>
        <taxon>Eukaryota</taxon>
        <taxon>Fungi</taxon>
        <taxon>Dikarya</taxon>
        <taxon>Ascomycota</taxon>
        <taxon>Pezizomycotina</taxon>
        <taxon>Eurotiomycetes</taxon>
        <taxon>Chaetothyriomycetidae</taxon>
        <taxon>Chaetothyriales</taxon>
        <taxon>Herpotrichiellaceae</taxon>
        <taxon>Capronia</taxon>
    </lineage>
</organism>
<keyword evidence="2" id="KW-1185">Reference proteome</keyword>